<evidence type="ECO:0000313" key="5">
    <source>
        <dbReference type="EMBL" id="USV57703.1"/>
    </source>
</evidence>
<dbReference type="GO" id="GO:0003677">
    <property type="term" value="F:DNA binding"/>
    <property type="evidence" value="ECO:0007669"/>
    <property type="project" value="UniProtKB-KW"/>
</dbReference>
<evidence type="ECO:0000313" key="6">
    <source>
        <dbReference type="Proteomes" id="UP001056890"/>
    </source>
</evidence>
<evidence type="ECO:0000256" key="2">
    <source>
        <dbReference type="ARBA" id="ARBA00023125"/>
    </source>
</evidence>
<evidence type="ECO:0000259" key="4">
    <source>
        <dbReference type="Pfam" id="PF13377"/>
    </source>
</evidence>
<dbReference type="AlphaFoldDB" id="A0AAE9MI08"/>
<dbReference type="Gene3D" id="3.40.50.2300">
    <property type="match status" value="1"/>
</dbReference>
<protein>
    <submittedName>
        <fullName evidence="5">Substrate-binding domain-containing protein</fullName>
    </submittedName>
</protein>
<dbReference type="SUPFAM" id="SSF53822">
    <property type="entry name" value="Periplasmic binding protein-like I"/>
    <property type="match status" value="1"/>
</dbReference>
<dbReference type="InterPro" id="IPR028082">
    <property type="entry name" value="Peripla_BP_I"/>
</dbReference>
<accession>A0AAE9MI08</accession>
<organism evidence="5 6">
    <name type="scientific">Aeromonas encheleia</name>
    <dbReference type="NCBI Taxonomy" id="73010"/>
    <lineage>
        <taxon>Bacteria</taxon>
        <taxon>Pseudomonadati</taxon>
        <taxon>Pseudomonadota</taxon>
        <taxon>Gammaproteobacteria</taxon>
        <taxon>Aeromonadales</taxon>
        <taxon>Aeromonadaceae</taxon>
        <taxon>Aeromonas</taxon>
    </lineage>
</organism>
<dbReference type="Pfam" id="PF13377">
    <property type="entry name" value="Peripla_BP_3"/>
    <property type="match status" value="1"/>
</dbReference>
<dbReference type="EMBL" id="CP099717">
    <property type="protein sequence ID" value="USV57703.1"/>
    <property type="molecule type" value="Genomic_DNA"/>
</dbReference>
<sequence length="53" mass="5860">MAKACYPALTSVQIPYCKMGGMAAEMILRKLAGEVLQDGTQTIEFELHKRQST</sequence>
<keyword evidence="2" id="KW-0238">DNA-binding</keyword>
<keyword evidence="6" id="KW-1185">Reference proteome</keyword>
<evidence type="ECO:0000256" key="1">
    <source>
        <dbReference type="ARBA" id="ARBA00023015"/>
    </source>
</evidence>
<proteinExistence type="predicted"/>
<keyword evidence="1" id="KW-0805">Transcription regulation</keyword>
<gene>
    <name evidence="5" type="ORF">NHF51_00390</name>
</gene>
<name>A0AAE9MI08_9GAMM</name>
<keyword evidence="3" id="KW-0804">Transcription</keyword>
<reference evidence="5" key="1">
    <citation type="submission" date="2022-06" db="EMBL/GenBank/DDBJ databases">
        <title>Complete Genome of Aeromonas sp. Strain SOD01 Isolated from an Urban Freshwater Stream.</title>
        <authorList>
            <person name="Williams L.E."/>
            <person name="Brysgel T."/>
            <person name="Capestro E.M."/>
            <person name="Foltz G.V."/>
            <person name="Gardner A.E."/>
            <person name="Ingrassia J."/>
            <person name="Peterson E."/>
            <person name="Arruda J."/>
            <person name="Flaherty I."/>
            <person name="Hunt M."/>
            <person name="Pappas G."/>
            <person name="Ramsaran S."/>
            <person name="Rocha M."/>
        </authorList>
    </citation>
    <scope>NUCLEOTIDE SEQUENCE</scope>
    <source>
        <strain evidence="5">SOD01</strain>
    </source>
</reference>
<evidence type="ECO:0000256" key="3">
    <source>
        <dbReference type="ARBA" id="ARBA00023163"/>
    </source>
</evidence>
<dbReference type="InterPro" id="IPR046335">
    <property type="entry name" value="LacI/GalR-like_sensor"/>
</dbReference>
<feature type="domain" description="Transcriptional regulator LacI/GalR-like sensor" evidence="4">
    <location>
        <begin position="2"/>
        <end position="53"/>
    </location>
</feature>
<dbReference type="Proteomes" id="UP001056890">
    <property type="component" value="Chromosome"/>
</dbReference>
<dbReference type="RefSeq" id="WP_232018883.1">
    <property type="nucleotide sequence ID" value="NZ_CAWMEL010000034.1"/>
</dbReference>